<sequence length="293" mass="30739">MRFQLKHLLLLTSLLGLAEAGRSRRTTDPELIIRDGTCQTEIPCDGNDYVYSAAAAPSPAGPVAEDTVQLEARMTNAERLARGLPLNKPAPRRTSPHVARAQSSPAPVVTYTARIRIDRADGTGTLGYVGAVTGAQALLQTSAANAVVVSFSLPVGSTSGSQINLAVTSPVAFPNIGLIQGRDSTSSDLSTDSFNYIYIGETSTTAAGAPPASVGNAYTSATNNPRTAESAVWNVDVTTFRLVPTWINTDGSAAPTNLFTQGAGLYASGSQELFTNRYPAQTIAANYFIELIV</sequence>
<proteinExistence type="predicted"/>
<dbReference type="RefSeq" id="XP_052949622.1">
    <property type="nucleotide sequence ID" value="XM_053090993.1"/>
</dbReference>
<dbReference type="EMBL" id="JAKWFO010000001">
    <property type="protein sequence ID" value="KAI9639845.1"/>
    <property type="molecule type" value="Genomic_DNA"/>
</dbReference>
<dbReference type="Proteomes" id="UP001164286">
    <property type="component" value="Unassembled WGS sequence"/>
</dbReference>
<feature type="signal peptide" evidence="2">
    <location>
        <begin position="1"/>
        <end position="20"/>
    </location>
</feature>
<accession>A0AA38HFZ1</accession>
<dbReference type="GeneID" id="77730198"/>
<evidence type="ECO:0000313" key="3">
    <source>
        <dbReference type="EMBL" id="KAI9639845.1"/>
    </source>
</evidence>
<reference evidence="3" key="1">
    <citation type="journal article" date="2022" name="G3 (Bethesda)">
        <title>High quality genome of the basidiomycete yeast Dioszegia hungarica PDD-24b-2 isolated from cloud water.</title>
        <authorList>
            <person name="Jarrige D."/>
            <person name="Haridas S."/>
            <person name="Bleykasten-Grosshans C."/>
            <person name="Joly M."/>
            <person name="Nadalig T."/>
            <person name="Sancelme M."/>
            <person name="Vuilleumier S."/>
            <person name="Grigoriev I.V."/>
            <person name="Amato P."/>
            <person name="Bringel F."/>
        </authorList>
    </citation>
    <scope>NUCLEOTIDE SEQUENCE</scope>
    <source>
        <strain evidence="3">PDD-24b-2</strain>
    </source>
</reference>
<evidence type="ECO:0000313" key="4">
    <source>
        <dbReference type="Proteomes" id="UP001164286"/>
    </source>
</evidence>
<keyword evidence="2" id="KW-0732">Signal</keyword>
<feature type="region of interest" description="Disordered" evidence="1">
    <location>
        <begin position="83"/>
        <end position="103"/>
    </location>
</feature>
<dbReference type="AlphaFoldDB" id="A0AA38HFZ1"/>
<organism evidence="3 4">
    <name type="scientific">Dioszegia hungarica</name>
    <dbReference type="NCBI Taxonomy" id="4972"/>
    <lineage>
        <taxon>Eukaryota</taxon>
        <taxon>Fungi</taxon>
        <taxon>Dikarya</taxon>
        <taxon>Basidiomycota</taxon>
        <taxon>Agaricomycotina</taxon>
        <taxon>Tremellomycetes</taxon>
        <taxon>Tremellales</taxon>
        <taxon>Bulleribasidiaceae</taxon>
        <taxon>Dioszegia</taxon>
    </lineage>
</organism>
<protein>
    <submittedName>
        <fullName evidence="3">Uncharacterized protein</fullName>
    </submittedName>
</protein>
<evidence type="ECO:0000256" key="2">
    <source>
        <dbReference type="SAM" id="SignalP"/>
    </source>
</evidence>
<keyword evidence="4" id="KW-1185">Reference proteome</keyword>
<comment type="caution">
    <text evidence="3">The sequence shown here is derived from an EMBL/GenBank/DDBJ whole genome shotgun (WGS) entry which is preliminary data.</text>
</comment>
<gene>
    <name evidence="3" type="ORF">MKK02DRAFT_40173</name>
</gene>
<feature type="chain" id="PRO_5041327858" evidence="2">
    <location>
        <begin position="21"/>
        <end position="293"/>
    </location>
</feature>
<evidence type="ECO:0000256" key="1">
    <source>
        <dbReference type="SAM" id="MobiDB-lite"/>
    </source>
</evidence>
<name>A0AA38HFZ1_9TREE</name>